<name>A0ABN7PAJ7_TIMPD</name>
<dbReference type="EMBL" id="CAJPIN010023811">
    <property type="protein sequence ID" value="CAG2063031.1"/>
    <property type="molecule type" value="Genomic_DNA"/>
</dbReference>
<keyword evidence="2" id="KW-1185">Reference proteome</keyword>
<gene>
    <name evidence="1" type="ORF">TPAB3V08_LOCUS9979</name>
</gene>
<sequence>MNRKGATRKHGEEAKNCPICDFFGEDSLDLKAHLETPRHLYNFMLKRFKTSRKRMVQDRHKVTVTVNCSTHSVEQLKDGTAKTK</sequence>
<comment type="caution">
    <text evidence="1">The sequence shown here is derived from an EMBL/GenBank/DDBJ whole genome shotgun (WGS) entry which is preliminary data.</text>
</comment>
<protein>
    <submittedName>
        <fullName evidence="1">Uncharacterized protein</fullName>
    </submittedName>
</protein>
<proteinExistence type="predicted"/>
<dbReference type="Proteomes" id="UP001153148">
    <property type="component" value="Unassembled WGS sequence"/>
</dbReference>
<feature type="non-terminal residue" evidence="1">
    <location>
        <position position="84"/>
    </location>
</feature>
<organism evidence="1 2">
    <name type="scientific">Timema podura</name>
    <name type="common">Walking stick</name>
    <dbReference type="NCBI Taxonomy" id="61482"/>
    <lineage>
        <taxon>Eukaryota</taxon>
        <taxon>Metazoa</taxon>
        <taxon>Ecdysozoa</taxon>
        <taxon>Arthropoda</taxon>
        <taxon>Hexapoda</taxon>
        <taxon>Insecta</taxon>
        <taxon>Pterygota</taxon>
        <taxon>Neoptera</taxon>
        <taxon>Polyneoptera</taxon>
        <taxon>Phasmatodea</taxon>
        <taxon>Timematodea</taxon>
        <taxon>Timematoidea</taxon>
        <taxon>Timematidae</taxon>
        <taxon>Timema</taxon>
    </lineage>
</organism>
<evidence type="ECO:0000313" key="1">
    <source>
        <dbReference type="EMBL" id="CAG2063031.1"/>
    </source>
</evidence>
<accession>A0ABN7PAJ7</accession>
<reference evidence="1" key="1">
    <citation type="submission" date="2021-03" db="EMBL/GenBank/DDBJ databases">
        <authorList>
            <person name="Tran Van P."/>
        </authorList>
    </citation>
    <scope>NUCLEOTIDE SEQUENCE</scope>
</reference>
<evidence type="ECO:0000313" key="2">
    <source>
        <dbReference type="Proteomes" id="UP001153148"/>
    </source>
</evidence>